<geneLocation type="plasmid" evidence="1 2">
    <name>pJCM6399</name>
</geneLocation>
<dbReference type="Pfam" id="PF03243">
    <property type="entry name" value="MerB"/>
    <property type="match status" value="1"/>
</dbReference>
<dbReference type="Proteomes" id="UP000465785">
    <property type="component" value="Plasmid pJCM6399"/>
</dbReference>
<dbReference type="InterPro" id="IPR053717">
    <property type="entry name" value="MerB_lyase_sf"/>
</dbReference>
<keyword evidence="1" id="KW-0614">Plasmid</keyword>
<dbReference type="SUPFAM" id="SSF160387">
    <property type="entry name" value="NosL/MerB-like"/>
    <property type="match status" value="1"/>
</dbReference>
<reference evidence="1 2" key="1">
    <citation type="journal article" date="2019" name="Emerg. Microbes Infect.">
        <title>Comprehensive subspecies identification of 175 nontuberculous mycobacteria species based on 7547 genomic profiles.</title>
        <authorList>
            <person name="Matsumoto Y."/>
            <person name="Kinjo T."/>
            <person name="Motooka D."/>
            <person name="Nabeya D."/>
            <person name="Jung N."/>
            <person name="Uechi K."/>
            <person name="Horii T."/>
            <person name="Iida T."/>
            <person name="Fujita J."/>
            <person name="Nakamura S."/>
        </authorList>
    </citation>
    <scope>NUCLEOTIDE SEQUENCE [LARGE SCALE GENOMIC DNA]</scope>
    <source>
        <strain evidence="1 2">JCM 6399</strain>
        <plasmid evidence="1">pJCM6399</plasmid>
    </source>
</reference>
<evidence type="ECO:0000313" key="1">
    <source>
        <dbReference type="EMBL" id="BBY96359.1"/>
    </source>
</evidence>
<organism evidence="1 2">
    <name type="scientific">Mycobacterium gallinarum</name>
    <dbReference type="NCBI Taxonomy" id="39689"/>
    <lineage>
        <taxon>Bacteria</taxon>
        <taxon>Bacillati</taxon>
        <taxon>Actinomycetota</taxon>
        <taxon>Actinomycetes</taxon>
        <taxon>Mycobacteriales</taxon>
        <taxon>Mycobacteriaceae</taxon>
        <taxon>Mycobacterium</taxon>
    </lineage>
</organism>
<keyword evidence="2" id="KW-1185">Reference proteome</keyword>
<dbReference type="EMBL" id="AP022602">
    <property type="protein sequence ID" value="BBY96359.1"/>
    <property type="molecule type" value="Genomic_DNA"/>
</dbReference>
<dbReference type="Gene3D" id="3.30.450.410">
    <property type="match status" value="1"/>
</dbReference>
<accession>A0A9W4BQL8</accession>
<evidence type="ECO:0008006" key="3">
    <source>
        <dbReference type="Google" id="ProtNLM"/>
    </source>
</evidence>
<dbReference type="RefSeq" id="WP_163738670.1">
    <property type="nucleotide sequence ID" value="NZ_AP022602.1"/>
</dbReference>
<gene>
    <name evidence="1" type="ORF">MGALJ_60280</name>
</gene>
<sequence length="333" mass="34475">MRLEILQVPDCPNVAVLQRRLEQALAGETTEVTLVHRVIDDPQDATAAGMVGSPTLLVDGCDPFAVAGEPPSLSCRLYRDERGAVAGAPSVAALRDALGLTARAGDDADHTADACCAPAAGADSAAASLGSARFRAAPSDPGETAVHQCILRAFAKHGAAPSMAELASAASPFESPVEEILTRLHASDVIRLGTSGLIEVAYPFSAVPTRHRVRLAHGGEAYSMCAVDALGIAFMLDTDTVIESSDPVNGNPITITVERGEPIGQPSTAVVFVGVRSGTGPSADTCCDYLNFFTDRPSTHAWADLNPHVVGGILGLSEAARLGQTIFRGLLNS</sequence>
<protein>
    <recommendedName>
        <fullName evidence="3">Alkylmercury lyase</fullName>
    </recommendedName>
</protein>
<proteinExistence type="predicted"/>
<name>A0A9W4BQL8_9MYCO</name>
<evidence type="ECO:0000313" key="2">
    <source>
        <dbReference type="Proteomes" id="UP000465785"/>
    </source>
</evidence>
<dbReference type="InterPro" id="IPR004927">
    <property type="entry name" value="MerB"/>
</dbReference>
<dbReference type="AlphaFoldDB" id="A0A9W4BQL8"/>
<dbReference type="KEGG" id="mgau:MGALJ_60280"/>
<dbReference type="GO" id="GO:0018836">
    <property type="term" value="F:alkylmercury lyase activity"/>
    <property type="evidence" value="ECO:0007669"/>
    <property type="project" value="InterPro"/>
</dbReference>